<dbReference type="SUPFAM" id="SSF51445">
    <property type="entry name" value="(Trans)glycosidases"/>
    <property type="match status" value="2"/>
</dbReference>
<evidence type="ECO:0000259" key="2">
    <source>
        <dbReference type="Pfam" id="PF00128"/>
    </source>
</evidence>
<dbReference type="InterPro" id="IPR024561">
    <property type="entry name" value="Pullul_strch_C"/>
</dbReference>
<dbReference type="PANTHER" id="PTHR43651:SF2">
    <property type="entry name" value="1,4-ALPHA-GLUCAN-BRANCHING ENZYME, CHLOROPLASTIC_AMYLOPLASTIC"/>
    <property type="match status" value="1"/>
</dbReference>
<dbReference type="Proteomes" id="UP000186817">
    <property type="component" value="Unassembled WGS sequence"/>
</dbReference>
<dbReference type="GO" id="GO:0005975">
    <property type="term" value="P:carbohydrate metabolic process"/>
    <property type="evidence" value="ECO:0007669"/>
    <property type="project" value="InterPro"/>
</dbReference>
<evidence type="ECO:0000313" key="5">
    <source>
        <dbReference type="EMBL" id="OLP87329.1"/>
    </source>
</evidence>
<dbReference type="PANTHER" id="PTHR43651">
    <property type="entry name" value="1,4-ALPHA-GLUCAN-BRANCHING ENZYME"/>
    <property type="match status" value="1"/>
</dbReference>
<dbReference type="Gene3D" id="2.60.40.10">
    <property type="entry name" value="Immunoglobulins"/>
    <property type="match status" value="1"/>
</dbReference>
<dbReference type="SUPFAM" id="SSF51011">
    <property type="entry name" value="Glycosyl hydrolase domain"/>
    <property type="match status" value="1"/>
</dbReference>
<evidence type="ECO:0000313" key="6">
    <source>
        <dbReference type="Proteomes" id="UP000186817"/>
    </source>
</evidence>
<reference evidence="5 6" key="1">
    <citation type="submission" date="2016-02" db="EMBL/GenBank/DDBJ databases">
        <title>Genome analysis of coral dinoflagellate symbionts highlights evolutionary adaptations to a symbiotic lifestyle.</title>
        <authorList>
            <person name="Aranda M."/>
            <person name="Li Y."/>
            <person name="Liew Y.J."/>
            <person name="Baumgarten S."/>
            <person name="Simakov O."/>
            <person name="Wilson M."/>
            <person name="Piel J."/>
            <person name="Ashoor H."/>
            <person name="Bougouffa S."/>
            <person name="Bajic V.B."/>
            <person name="Ryu T."/>
            <person name="Ravasi T."/>
            <person name="Bayer T."/>
            <person name="Micklem G."/>
            <person name="Kim H."/>
            <person name="Bhak J."/>
            <person name="Lajeunesse T.C."/>
            <person name="Voolstra C.R."/>
        </authorList>
    </citation>
    <scope>NUCLEOTIDE SEQUENCE [LARGE SCALE GENOMIC DNA]</scope>
    <source>
        <strain evidence="5 6">CCMP2467</strain>
    </source>
</reference>
<dbReference type="Gene3D" id="2.60.40.1180">
    <property type="entry name" value="Golgi alpha-mannosidase II"/>
    <property type="match status" value="1"/>
</dbReference>
<dbReference type="Pfam" id="PF11852">
    <property type="entry name" value="Pullul_strch_C"/>
    <property type="match status" value="1"/>
</dbReference>
<dbReference type="Pfam" id="PF00128">
    <property type="entry name" value="Alpha-amylase"/>
    <property type="match status" value="1"/>
</dbReference>
<feature type="region of interest" description="Disordered" evidence="1">
    <location>
        <begin position="1224"/>
        <end position="1256"/>
    </location>
</feature>
<dbReference type="InterPro" id="IPR013783">
    <property type="entry name" value="Ig-like_fold"/>
</dbReference>
<dbReference type="Pfam" id="PF05725">
    <property type="entry name" value="FNIP"/>
    <property type="match status" value="1"/>
</dbReference>
<dbReference type="GO" id="GO:0005737">
    <property type="term" value="C:cytoplasm"/>
    <property type="evidence" value="ECO:0007669"/>
    <property type="project" value="TreeGrafter"/>
</dbReference>
<feature type="domain" description="Glycosyl hydrolase family 13 catalytic" evidence="2">
    <location>
        <begin position="2309"/>
        <end position="2383"/>
    </location>
</feature>
<name>A0A1Q9CWR0_SYMMI</name>
<evidence type="ECO:0000259" key="4">
    <source>
        <dbReference type="Pfam" id="PF11852"/>
    </source>
</evidence>
<protein>
    <submittedName>
        <fullName evidence="5">Pullulanase 1, chloroplastic</fullName>
    </submittedName>
</protein>
<dbReference type="SUPFAM" id="SSF81296">
    <property type="entry name" value="E set domains"/>
    <property type="match status" value="1"/>
</dbReference>
<feature type="compositionally biased region" description="Basic and acidic residues" evidence="1">
    <location>
        <begin position="1568"/>
        <end position="1579"/>
    </location>
</feature>
<gene>
    <name evidence="5" type="primary">PU1</name>
    <name evidence="5" type="ORF">AK812_SmicGene31456</name>
</gene>
<dbReference type="InterPro" id="IPR008615">
    <property type="entry name" value="FNIP"/>
</dbReference>
<dbReference type="Gene3D" id="3.20.20.80">
    <property type="entry name" value="Glycosidases"/>
    <property type="match status" value="3"/>
</dbReference>
<feature type="domain" description="Glycoside hydrolase family 13 N-terminal" evidence="3">
    <location>
        <begin position="1023"/>
        <end position="1104"/>
    </location>
</feature>
<dbReference type="InterPro" id="IPR013780">
    <property type="entry name" value="Glyco_hydro_b"/>
</dbReference>
<evidence type="ECO:0000256" key="1">
    <source>
        <dbReference type="SAM" id="MobiDB-lite"/>
    </source>
</evidence>
<dbReference type="OrthoDB" id="443240at2759"/>
<dbReference type="GO" id="GO:0003844">
    <property type="term" value="F:1,4-alpha-glucan branching enzyme activity"/>
    <property type="evidence" value="ECO:0007669"/>
    <property type="project" value="TreeGrafter"/>
</dbReference>
<dbReference type="EMBL" id="LSRX01000866">
    <property type="protein sequence ID" value="OLP87329.1"/>
    <property type="molecule type" value="Genomic_DNA"/>
</dbReference>
<feature type="compositionally biased region" description="Basic and acidic residues" evidence="1">
    <location>
        <begin position="1605"/>
        <end position="1644"/>
    </location>
</feature>
<dbReference type="Pfam" id="PF02922">
    <property type="entry name" value="CBM_48"/>
    <property type="match status" value="1"/>
</dbReference>
<sequence length="2455" mass="271250">MGIALNCKFDFGTVPERPEDRAEPMMPKKAGPDSEGQQLAVMEVADKDACMSTPCRRPQEAAARKNGSLPAGDLCRDFGRTATGGFVLLGAPLLVTAASKEGDVQIAALDKAAGALVAADPDNPSFVEQSDVEEDTDIPRFHLERPRSRARDFRDTVIGDATSPKTDVQFRWIKRDGEAYRMQMRVPKSDGGGMKEGGTFSRREDAVDAAKGPNFLISEAGGRPSSHGTSETGQLLLPASKPARRGSLAWFVLLLWKRLLDENTLSDADVAALDEMMWYSGRELSQNIRLPGSLQSLTFGYVFNQSLEDIQLPSSLQRLTFGYAFDQRLRASNYRARFDVWLCVQPAFNWGYDPVLYGVPEGSYSSDPDGMARVLEHRRMVAGLHKKGLRVIADVVFNHVFGSGPKGNHSVLDKHLGDPCELFRTLRVHHVDLWSKSILIQSNLERLVVDMIRHWAIEHRMDGFRFDLMGHITLECIQKCRAALDELSVEEHGIDGPRLLLYGEGWEFGEIEGGARGATACQRQLAGTGIGSFNDNLRGAVLGGNAFEDPRLQGFATGLGLREPSDVALKTTTSELELLVAFGRDIWREDPHTPGIYEYKDTKDYRGPQRVVDKSSWERVREEEVEDEKAVSKGLGRTSPLGRRRRRPVAPALLGGDDFFRKFTTGATGELSLNGDPMANSESAQRASVHGGKAAYVSSPEEVVNFICVHDNETLYDSTIWKMSPETTDPEERMRANWLCSATLALGHGVPLFHAGDEVLRSKSLDRDSYNSGDWFNLLDYSGETSAFGAGNHTKWELMKPLLRDDRLRPNKEMVAATTAKFCELLGIRKSTALLGLREAADIVDKVHFPGCGLGQIPGVVVMEVRNGTSSASGTPLCDKYSRVVVVFSARPDEVRIPAPTSRSGGMLMLHPLQVASADTRTREARYDEATDELVVPALTAAVFVEPQPNQPSFKASERRAQFRPALRERPIVGDGMGLVAADPACVPFKGHFEYRWKVYTDLRKHISETSGSLTEFASGFRKLGFTKDEASGAITYREWLPPAKAVSLVGDFNNWDEGATPLARDAFGTWEVTLPAKSIAHRTKVKFCATTPDGSKVYRVPAWIRWSCPDLGKFGSTYDGYYWDPSEDVLSPDELAIVVQNYRDGGLNAQPETPEKEEAPRKKGSLLEWEHPSKVGLINRRSLMLNWKVTRFFEEIEDHRLKAIFDEVAKSWPPKIRSRKTLVVAEEDGEIEDEQEEEEEEEQQLTEDDEEDGQPAEVDGYLAQSLGIVPGSPAPPASAYVATVAYELSDEGPPVPYAAALPNGDDDTDLVRQLAELEQQIAHRRAALSGRQAIERWHSLQHMDSQRTIAWPETLQEFVAEQPAPLSSATEGGYFRQGASSNLSLGHVEAKDVAPCNVPVATPARAASVAPAVSEDLADPTDVAVAPGVSEDLADPTKAAVAPGVSEDLADKAAVAPGVSEDLADKAPVAPGVSEDLAEPAVAPGVSQDLADPAQLAVAPGVLKDLADRAVAPGVLKDLADPVAPRVSDDLGEATPATPRPESVSLEIASSSQPPSPELLALKVQTRRAEQMRGREGGTQEDVPVFKRPAAKGWPKGKAKARPAKGELLDDEPTKRAKKGQQGDDEPKKRATKGEQGDDEPKPKRATKGEQQGDEPKPKRAKKGEQGDEPKPKRAKKGEQQGEEEPKPKRAKKGKQGDDEPKRAKKGEQQGDDEPKRAKKGKQGDEPKRAQKGKQGDEPKRAQKGKQGDEEPKPKPAKKGKQGDEPKPLKKTFAKRWEPEVEGRSKCLWTSIRDAFNDLIRPQLRFPTKFEDPFWMHCRPKLIELEEATAKDTKRCINQMQTPTQPEEKRRNDSLEFQLEAYWMAYRQTHSTHPVFGRGLDLGTTIPLAFYSDEGKGPKRGNFVVVAIESPIGLMDVADDFTCTCQEDVKKAPQQFVPGQQAAGPYTPMEEAALKQNTTCKGHSYLTRHVLFGLPDWIYKHHPEVLEKMTQQVADELTTLFSSGLEINGKVYTACLVGIKGDLKQIAEKIAYLNRYYARLGPVSYNDICGSLVLLARLGYYDDPNGGDETNLRARLIRCFQHFRLWRLAAGKSAAVRYFSASLFNLKRLSDFAWSNTKGSDTMLLLEYLSFYLTILLRRPNLPAAHAVMFRVLKKTIGESQKAFNLMYKHGLWLRRTCAQNLYLRLMSVLSGYQHLAQHALTMGMTFFALKPKYHAIHHVAYELRVALLTEAKLIPNPITWNCEMGEDLIGRICALSLKAGKEEYCFEGFQAARPSLPSTLRIYEAHVGMSSTEPKCNSYLEFAKDVLPRIKEAGYNCVQLMAIMEHSYYGSFGYHVTSPFAVSSRSGTPDEFKALVEEAHRLGMLVLIDLVHSHVSNNADDGLNGMDFGQAESESYFMTGERGYHKLWDSRVVLPMSATAKQDTGGRERQTAGCTPHTADIQTQLCLQHSHVQ</sequence>
<dbReference type="GO" id="GO:0004553">
    <property type="term" value="F:hydrolase activity, hydrolyzing O-glycosyl compounds"/>
    <property type="evidence" value="ECO:0007669"/>
    <property type="project" value="InterPro"/>
</dbReference>
<proteinExistence type="predicted"/>
<feature type="compositionally biased region" description="Basic and acidic residues" evidence="1">
    <location>
        <begin position="1655"/>
        <end position="1689"/>
    </location>
</feature>
<feature type="compositionally biased region" description="Basic and acidic residues" evidence="1">
    <location>
        <begin position="1696"/>
        <end position="1755"/>
    </location>
</feature>
<dbReference type="InterPro" id="IPR006047">
    <property type="entry name" value="GH13_cat_dom"/>
</dbReference>
<dbReference type="CDD" id="cd02854">
    <property type="entry name" value="E_set_GBE_euk_N"/>
    <property type="match status" value="1"/>
</dbReference>
<feature type="region of interest" description="Disordered" evidence="1">
    <location>
        <begin position="12"/>
        <end position="36"/>
    </location>
</feature>
<dbReference type="InterPro" id="IPR014756">
    <property type="entry name" value="Ig_E-set"/>
</dbReference>
<dbReference type="InterPro" id="IPR004193">
    <property type="entry name" value="Glyco_hydro_13_N"/>
</dbReference>
<feature type="domain" description="Alpha-1,6-glucosidases pullulanase-type C-terminal" evidence="4">
    <location>
        <begin position="791"/>
        <end position="946"/>
    </location>
</feature>
<keyword evidence="6" id="KW-1185">Reference proteome</keyword>
<feature type="region of interest" description="Disordered" evidence="1">
    <location>
        <begin position="1526"/>
        <end position="1778"/>
    </location>
</feature>
<feature type="compositionally biased region" description="Acidic residues" evidence="1">
    <location>
        <begin position="1226"/>
        <end position="1255"/>
    </location>
</feature>
<organism evidence="5 6">
    <name type="scientific">Symbiodinium microadriaticum</name>
    <name type="common">Dinoflagellate</name>
    <name type="synonym">Zooxanthella microadriatica</name>
    <dbReference type="NCBI Taxonomy" id="2951"/>
    <lineage>
        <taxon>Eukaryota</taxon>
        <taxon>Sar</taxon>
        <taxon>Alveolata</taxon>
        <taxon>Dinophyceae</taxon>
        <taxon>Suessiales</taxon>
        <taxon>Symbiodiniaceae</taxon>
        <taxon>Symbiodinium</taxon>
    </lineage>
</organism>
<dbReference type="InterPro" id="IPR017853">
    <property type="entry name" value="GH"/>
</dbReference>
<comment type="caution">
    <text evidence="5">The sequence shown here is derived from an EMBL/GenBank/DDBJ whole genome shotgun (WGS) entry which is preliminary data.</text>
</comment>
<accession>A0A1Q9CWR0</accession>
<evidence type="ECO:0000259" key="3">
    <source>
        <dbReference type="Pfam" id="PF02922"/>
    </source>
</evidence>